<name>A0ACC2WJ00_9TREE</name>
<proteinExistence type="predicted"/>
<protein>
    <submittedName>
        <fullName evidence="1">Uncharacterized protein</fullName>
    </submittedName>
</protein>
<comment type="caution">
    <text evidence="1">The sequence shown here is derived from an EMBL/GenBank/DDBJ whole genome shotgun (WGS) entry which is preliminary data.</text>
</comment>
<reference evidence="1" key="1">
    <citation type="submission" date="2023-04" db="EMBL/GenBank/DDBJ databases">
        <title>Draft Genome sequencing of Naganishia species isolated from polar environments using Oxford Nanopore Technology.</title>
        <authorList>
            <person name="Leo P."/>
            <person name="Venkateswaran K."/>
        </authorList>
    </citation>
    <scope>NUCLEOTIDE SEQUENCE</scope>
    <source>
        <strain evidence="1">MNA-CCFEE 5262</strain>
    </source>
</reference>
<accession>A0ACC2WJ00</accession>
<sequence>MDVTTHRPVKRTYGKPKNIDADVPERIPPSVAVEEEEEATQSSTNLVSDGTPEDKSVSSSPLDEAGAALPRNGSPPVVWDGLKKGAGADWRKMMADDSDSANEDEDPLEGPGETDDILARARKAVLARDPEEPESSSLPPLTSTDPLALSPADPERDKERSATPEEETYAVKPRKRTIKASSDHSSSSDGESNNVDLNAAEPQRKNTNNPSPRDAEPEPEAEKEDEAGDGGLQTSPTSPSLRRAVDPKRRRRKVVAASEDEEEDTPRRTPPTRTEHARPRIATSPRMDSDDSEGEMDGFKKTMGRIMERRPAEVVEETSEPPLASPEQEVTARTRRRGKEVQEDGLDDSEDEHEGRRKPRLRQLSKKDKQLMNKEAAQMRAGKEVHLARVSKQFSVAGFINASVSALSAKIPFKPISQQVSAVPALLPPRSNVQTQSSDVVPTPDSEIGQYSSQQRPGEVHREQEHETTPTKRHLAVPGKTKTRPAEPFVLGLDDSDSDSDDDDGMKAVLKLKANVDRTRDEEKRKQAFEEKQRVLKARKEAAVKAQTEAEGKPGSATLKIAKDVKSSFLKGVSRAKPAEIDIDFSDADDDLVILDKPAVKSATSRRSNIRLNPKDMLDVKREHGHGGKSRNGVLQFAPRQEVTESMFQHAGQTFDQAGKRHREGYAGKADNANGTGSHKLAPITNEQSLAYLLEQQRKLAALERQKKERESGLKSRALQPRREQLIDEAVLEETRKAEERMMSLGADPEENVGEANDEDDSEDDDFAPEADADADGEGEEGSGAEKEAEADVDMEDRVLVQETQPGDAEEEDVVMADEATPEGQETEPPLVATSVDPPEETEEALRQRKRKRAAVLDSDEEDESPRFPTAGVPSTKRVEFDSEGVPESSLISRKLSEQSEGPVMPSFGGGLDDFAGGFGETGGLSQFFGATQAMGATAAATQTPGLGKGLDALRKGTPAAGHLAFGNLGAVVSATAQDRNMAMFGANVGADPHTGYTPRPVEKQYLNSQGLFTQTTPKWNALQGQDSVMSIDDESMPFQQTAAISSEEPLLEPTYRSNQASSHQSNPEALDVTSTPAAPLSRLKRREREEDEDEEEPAPVQPDEWEIDLPLENAGEEEEDVAVPSSQPEPTFRPEPAKVDVLQRMMAAARSPPKADRPRALPGMAKEFLENEAELDLEEDAFYNRLDDEDDDAEGDGVVENLVDDAARSKEQELEDARRRAEIDREYAEQEDARRQKIAQEVIEGKHKGKRRDGRDGVLSSDEEDDEDKRQAKRKWRKEQERRAKELGRGLAELAHGETQAFVQAYQGGLANDDSDDEPEASQDQVPQEDDQAKDDDEAEDAPIVRNKRSIGIRDIEDQVRIMARQNREREETMQDEPIELDSLPMPSAFVDSDTDQEESQITISRRRDEQPSLRKGSTEDMHKFERWAAAPDNNDSRRAGARSAVTGGTSSSRSLGRNGTSNRSGSFAITSATAGKKNDKSVKPRASAVMGGVMAKKSGFTDGP</sequence>
<evidence type="ECO:0000313" key="2">
    <source>
        <dbReference type="Proteomes" id="UP001230649"/>
    </source>
</evidence>
<dbReference type="EMBL" id="JASBWS010000023">
    <property type="protein sequence ID" value="KAJ9110537.1"/>
    <property type="molecule type" value="Genomic_DNA"/>
</dbReference>
<organism evidence="1 2">
    <name type="scientific">Naganishia adeliensis</name>
    <dbReference type="NCBI Taxonomy" id="92952"/>
    <lineage>
        <taxon>Eukaryota</taxon>
        <taxon>Fungi</taxon>
        <taxon>Dikarya</taxon>
        <taxon>Basidiomycota</taxon>
        <taxon>Agaricomycotina</taxon>
        <taxon>Tremellomycetes</taxon>
        <taxon>Filobasidiales</taxon>
        <taxon>Filobasidiaceae</taxon>
        <taxon>Naganishia</taxon>
    </lineage>
</organism>
<gene>
    <name evidence="1" type="ORF">QFC20_002865</name>
</gene>
<dbReference type="Proteomes" id="UP001230649">
    <property type="component" value="Unassembled WGS sequence"/>
</dbReference>
<keyword evidence="2" id="KW-1185">Reference proteome</keyword>
<evidence type="ECO:0000313" key="1">
    <source>
        <dbReference type="EMBL" id="KAJ9110537.1"/>
    </source>
</evidence>